<dbReference type="AlphaFoldDB" id="A0A346Y378"/>
<organism evidence="6 7">
    <name type="scientific">Euzebya pacifica</name>
    <dbReference type="NCBI Taxonomy" id="1608957"/>
    <lineage>
        <taxon>Bacteria</taxon>
        <taxon>Bacillati</taxon>
        <taxon>Actinomycetota</taxon>
        <taxon>Nitriliruptoria</taxon>
        <taxon>Euzebyales</taxon>
    </lineage>
</organism>
<evidence type="ECO:0000313" key="6">
    <source>
        <dbReference type="EMBL" id="AXV08925.1"/>
    </source>
</evidence>
<dbReference type="InterPro" id="IPR036188">
    <property type="entry name" value="FAD/NAD-bd_sf"/>
</dbReference>
<dbReference type="SUPFAM" id="SSF51905">
    <property type="entry name" value="FAD/NAD(P)-binding domain"/>
    <property type="match status" value="1"/>
</dbReference>
<dbReference type="EMBL" id="CP031165">
    <property type="protein sequence ID" value="AXV08925.1"/>
    <property type="molecule type" value="Genomic_DNA"/>
</dbReference>
<evidence type="ECO:0000256" key="1">
    <source>
        <dbReference type="ARBA" id="ARBA00001974"/>
    </source>
</evidence>
<name>A0A346Y378_9ACTN</name>
<dbReference type="InterPro" id="IPR016156">
    <property type="entry name" value="FAD/NAD-linked_Rdtase_dimer_sf"/>
</dbReference>
<dbReference type="Proteomes" id="UP000264006">
    <property type="component" value="Chromosome"/>
</dbReference>
<dbReference type="PRINTS" id="PR00469">
    <property type="entry name" value="PNDRDTASEII"/>
</dbReference>
<dbReference type="Pfam" id="PF14759">
    <property type="entry name" value="Reductase_C"/>
    <property type="match status" value="1"/>
</dbReference>
<feature type="domain" description="FAD/NAD(P)-binding" evidence="4">
    <location>
        <begin position="5"/>
        <end position="290"/>
    </location>
</feature>
<gene>
    <name evidence="6" type="ORF">DVS28_a4259</name>
</gene>
<evidence type="ECO:0000256" key="3">
    <source>
        <dbReference type="ARBA" id="ARBA00022827"/>
    </source>
</evidence>
<evidence type="ECO:0000259" key="5">
    <source>
        <dbReference type="Pfam" id="PF14759"/>
    </source>
</evidence>
<dbReference type="PANTHER" id="PTHR43429">
    <property type="entry name" value="PYRIDINE NUCLEOTIDE-DISULFIDE OXIDOREDUCTASE DOMAIN-CONTAINING"/>
    <property type="match status" value="1"/>
</dbReference>
<dbReference type="Gene3D" id="3.30.390.30">
    <property type="match status" value="1"/>
</dbReference>
<evidence type="ECO:0000313" key="7">
    <source>
        <dbReference type="Proteomes" id="UP000264006"/>
    </source>
</evidence>
<dbReference type="PANTHER" id="PTHR43429:SF3">
    <property type="entry name" value="NITRITE REDUCTASE [NAD(P)H]"/>
    <property type="match status" value="1"/>
</dbReference>
<feature type="domain" description="Reductase C-terminal" evidence="5">
    <location>
        <begin position="318"/>
        <end position="408"/>
    </location>
</feature>
<reference evidence="6 7" key="1">
    <citation type="submission" date="2018-09" db="EMBL/GenBank/DDBJ databases">
        <title>Complete genome sequence of Euzebya sp. DY32-46 isolated from seawater of Pacific Ocean.</title>
        <authorList>
            <person name="Xu L."/>
            <person name="Wu Y.-H."/>
            <person name="Xu X.-W."/>
        </authorList>
    </citation>
    <scope>NUCLEOTIDE SEQUENCE [LARGE SCALE GENOMIC DNA]</scope>
    <source>
        <strain evidence="6 7">DY32-46</strain>
    </source>
</reference>
<dbReference type="SUPFAM" id="SSF55424">
    <property type="entry name" value="FAD/NAD-linked reductases, dimerisation (C-terminal) domain"/>
    <property type="match status" value="1"/>
</dbReference>
<proteinExistence type="predicted"/>
<dbReference type="Gene3D" id="3.50.50.60">
    <property type="entry name" value="FAD/NAD(P)-binding domain"/>
    <property type="match status" value="2"/>
</dbReference>
<evidence type="ECO:0000256" key="2">
    <source>
        <dbReference type="ARBA" id="ARBA00022630"/>
    </source>
</evidence>
<evidence type="ECO:0000259" key="4">
    <source>
        <dbReference type="Pfam" id="PF07992"/>
    </source>
</evidence>
<dbReference type="Pfam" id="PF07992">
    <property type="entry name" value="Pyr_redox_2"/>
    <property type="match status" value="1"/>
</dbReference>
<dbReference type="InterPro" id="IPR050260">
    <property type="entry name" value="FAD-bd_OxRdtase"/>
</dbReference>
<dbReference type="PRINTS" id="PR00368">
    <property type="entry name" value="FADPNR"/>
</dbReference>
<keyword evidence="2" id="KW-0285">Flavoprotein</keyword>
<dbReference type="RefSeq" id="WP_114593195.1">
    <property type="nucleotide sequence ID" value="NZ_CP031165.1"/>
</dbReference>
<keyword evidence="7" id="KW-1185">Reference proteome</keyword>
<dbReference type="GO" id="GO:0016491">
    <property type="term" value="F:oxidoreductase activity"/>
    <property type="evidence" value="ECO:0007669"/>
    <property type="project" value="InterPro"/>
</dbReference>
<comment type="cofactor">
    <cofactor evidence="1">
        <name>FAD</name>
        <dbReference type="ChEBI" id="CHEBI:57692"/>
    </cofactor>
</comment>
<dbReference type="OrthoDB" id="1145at2"/>
<accession>A0A346Y378</accession>
<dbReference type="InterPro" id="IPR023753">
    <property type="entry name" value="FAD/NAD-binding_dom"/>
</dbReference>
<sequence length="411" mass="41924">MAGPQVVVVGGGPAAAALVHGLHRGGHEGSVVVLAGEGCTPYDRTAVSKGLLTGEVPTAPELFPEVLTADVVRHADVVEIDRAAREVVTGDDDRIGFDRLVLATGAAPRVPPVPGLDGPHASTLRDAAEAAVLAERLRPGARLVVVGAGLIGLEVAAAARTRGASVTVLEAAPTALSRVLPTVVSEVVLSRHAAEGIDVRLGTPPSAVVSSSSSSGQAVVVLADGTELPADHVLVATGVAPRTDLAAAAGLAVDDGVLVDERLVTSDPAIMAIGDVARVRAADGTTARHEAYTPAMAMGQHAARTILGEPTRFVDVPWSWSDQLDLSIQVAGWPDRADRWVLRGSAEDLDAGLFAFGVRDGRLVAATGVSRGRQVGRIVRGAQALVAAGLDVDDAALADPSTDLRRLARTG</sequence>
<protein>
    <submittedName>
        <fullName evidence="6">Ferredoxin reductase</fullName>
    </submittedName>
</protein>
<dbReference type="KEGG" id="euz:DVS28_a4259"/>
<keyword evidence="3" id="KW-0274">FAD</keyword>
<dbReference type="InterPro" id="IPR028202">
    <property type="entry name" value="Reductase_C"/>
</dbReference>